<dbReference type="EMBL" id="SMFV01000001">
    <property type="protein sequence ID" value="TCK06383.1"/>
    <property type="molecule type" value="Genomic_DNA"/>
</dbReference>
<dbReference type="Gene3D" id="1.10.4030.10">
    <property type="entry name" value="Porin chaperone SurA, peptide-binding domain"/>
    <property type="match status" value="1"/>
</dbReference>
<dbReference type="OrthoDB" id="13413at2"/>
<dbReference type="Proteomes" id="UP000295777">
    <property type="component" value="Unassembled WGS sequence"/>
</dbReference>
<reference evidence="5 6" key="1">
    <citation type="submission" date="2019-03" db="EMBL/GenBank/DDBJ databases">
        <title>Genomic Encyclopedia of Archaeal and Bacterial Type Strains, Phase II (KMG-II): from individual species to whole genera.</title>
        <authorList>
            <person name="Goeker M."/>
        </authorList>
    </citation>
    <scope>NUCLEOTIDE SEQUENCE [LARGE SCALE GENOMIC DNA]</scope>
    <source>
        <strain evidence="5 6">DSM 24425</strain>
    </source>
</reference>
<comment type="caution">
    <text evidence="5">The sequence shown here is derived from an EMBL/GenBank/DDBJ whole genome shotgun (WGS) entry which is preliminary data.</text>
</comment>
<evidence type="ECO:0000256" key="1">
    <source>
        <dbReference type="ARBA" id="ARBA00022729"/>
    </source>
</evidence>
<protein>
    <submittedName>
        <fullName evidence="5">Peptidyl-prolyl cis-trans isomerase SurA</fullName>
    </submittedName>
</protein>
<keyword evidence="1 3" id="KW-0732">Signal</keyword>
<keyword evidence="6" id="KW-1185">Reference proteome</keyword>
<dbReference type="PANTHER" id="PTHR47637">
    <property type="entry name" value="CHAPERONE SURA"/>
    <property type="match status" value="1"/>
</dbReference>
<keyword evidence="2 5" id="KW-0413">Isomerase</keyword>
<feature type="chain" id="PRO_5020461466" evidence="3">
    <location>
        <begin position="21"/>
        <end position="283"/>
    </location>
</feature>
<gene>
    <name evidence="5" type="ORF">CLV27_0184</name>
</gene>
<dbReference type="SUPFAM" id="SSF109998">
    <property type="entry name" value="Triger factor/SurA peptide-binding domain-like"/>
    <property type="match status" value="1"/>
</dbReference>
<dbReference type="PROSITE" id="PS50198">
    <property type="entry name" value="PPIC_PPIASE_2"/>
    <property type="match status" value="1"/>
</dbReference>
<dbReference type="InterPro" id="IPR000297">
    <property type="entry name" value="PPIase_PpiC"/>
</dbReference>
<dbReference type="PANTHER" id="PTHR47637:SF1">
    <property type="entry name" value="CHAPERONE SURA"/>
    <property type="match status" value="1"/>
</dbReference>
<dbReference type="InterPro" id="IPR023058">
    <property type="entry name" value="PPIase_PpiC_CS"/>
</dbReference>
<dbReference type="AlphaFoldDB" id="A0A4R1GH87"/>
<evidence type="ECO:0000259" key="4">
    <source>
        <dbReference type="PROSITE" id="PS50198"/>
    </source>
</evidence>
<organism evidence="5 6">
    <name type="scientific">Phorcysia thermohydrogeniphila</name>
    <dbReference type="NCBI Taxonomy" id="936138"/>
    <lineage>
        <taxon>Bacteria</taxon>
        <taxon>Pseudomonadati</taxon>
        <taxon>Aquificota</taxon>
        <taxon>Aquificia</taxon>
        <taxon>Desulfurobacteriales</taxon>
        <taxon>Desulfurobacteriaceae</taxon>
        <taxon>Phorcysia</taxon>
    </lineage>
</organism>
<proteinExistence type="predicted"/>
<keyword evidence="2" id="KW-0697">Rotamase</keyword>
<accession>A0A4R1GH87</accession>
<dbReference type="Pfam" id="PF13616">
    <property type="entry name" value="Rotamase_3"/>
    <property type="match status" value="1"/>
</dbReference>
<dbReference type="Gene3D" id="3.10.50.40">
    <property type="match status" value="1"/>
</dbReference>
<evidence type="ECO:0000256" key="2">
    <source>
        <dbReference type="PROSITE-ProRule" id="PRU00278"/>
    </source>
</evidence>
<dbReference type="GO" id="GO:0003755">
    <property type="term" value="F:peptidyl-prolyl cis-trans isomerase activity"/>
    <property type="evidence" value="ECO:0007669"/>
    <property type="project" value="UniProtKB-KW"/>
</dbReference>
<dbReference type="SUPFAM" id="SSF54534">
    <property type="entry name" value="FKBP-like"/>
    <property type="match status" value="1"/>
</dbReference>
<dbReference type="InterPro" id="IPR027304">
    <property type="entry name" value="Trigger_fact/SurA_dom_sf"/>
</dbReference>
<name>A0A4R1GH87_9BACT</name>
<dbReference type="InterPro" id="IPR046357">
    <property type="entry name" value="PPIase_dom_sf"/>
</dbReference>
<evidence type="ECO:0000313" key="5">
    <source>
        <dbReference type="EMBL" id="TCK06383.1"/>
    </source>
</evidence>
<feature type="signal peptide" evidence="3">
    <location>
        <begin position="1"/>
        <end position="20"/>
    </location>
</feature>
<dbReference type="RefSeq" id="WP_132524871.1">
    <property type="nucleotide sequence ID" value="NZ_SMFV01000001.1"/>
</dbReference>
<evidence type="ECO:0000313" key="6">
    <source>
        <dbReference type="Proteomes" id="UP000295777"/>
    </source>
</evidence>
<dbReference type="InterPro" id="IPR050280">
    <property type="entry name" value="OMP_Chaperone_SurA"/>
</dbReference>
<feature type="domain" description="PpiC" evidence="4">
    <location>
        <begin position="153"/>
        <end position="242"/>
    </location>
</feature>
<sequence length="283" mass="32187">MRKVLLTILALFALSLPASAKIVDYIVAVVNGEPILYSELVDYAKENRIPDLRAARDSLIEKKILLTEAKEEGLTVSDKEVEEALKDFMKQGGFKTEEELKRALKAEGLTLEDVKEKIREQLLVAKLIARKVKSKVKVTDLEVEKVCRKEKSSSVREVYYIFTKDKGKAEKALEVLKAGVPFEKVAKEYSEDPITAKKGGYLGEVRKGTLIKPLDIAVWSTEPGRFNLVQTKDGYFIVYVKSQKSKGCDREKIRRELYMKKFQETLKAFIDELKKKASVKVYI</sequence>
<evidence type="ECO:0000256" key="3">
    <source>
        <dbReference type="SAM" id="SignalP"/>
    </source>
</evidence>
<dbReference type="PROSITE" id="PS01096">
    <property type="entry name" value="PPIC_PPIASE_1"/>
    <property type="match status" value="1"/>
</dbReference>
<dbReference type="Pfam" id="PF13624">
    <property type="entry name" value="SurA_N_3"/>
    <property type="match status" value="1"/>
</dbReference>